<evidence type="ECO:0000313" key="4">
    <source>
        <dbReference type="EMBL" id="ERF69424.1"/>
    </source>
</evidence>
<feature type="compositionally biased region" description="Low complexity" evidence="2">
    <location>
        <begin position="373"/>
        <end position="385"/>
    </location>
</feature>
<protein>
    <recommendedName>
        <fullName evidence="3">HTH CENPB-type domain-containing protein</fullName>
    </recommendedName>
</protein>
<evidence type="ECO:0000256" key="2">
    <source>
        <dbReference type="SAM" id="MobiDB-lite"/>
    </source>
</evidence>
<dbReference type="Proteomes" id="UP000019373">
    <property type="component" value="Unassembled WGS sequence"/>
</dbReference>
<feature type="compositionally biased region" description="Polar residues" evidence="2">
    <location>
        <begin position="569"/>
        <end position="584"/>
    </location>
</feature>
<dbReference type="PANTHER" id="PTHR19303:SF74">
    <property type="entry name" value="POGO TRANSPOSABLE ELEMENT WITH KRAB DOMAIN"/>
    <property type="match status" value="1"/>
</dbReference>
<proteinExistence type="predicted"/>
<keyword evidence="1" id="KW-0238">DNA-binding</keyword>
<dbReference type="Pfam" id="PF03184">
    <property type="entry name" value="DDE_1"/>
    <property type="match status" value="1"/>
</dbReference>
<evidence type="ECO:0000259" key="3">
    <source>
        <dbReference type="PROSITE" id="PS51253"/>
    </source>
</evidence>
<accession>U1HKE6</accession>
<evidence type="ECO:0000256" key="1">
    <source>
        <dbReference type="ARBA" id="ARBA00023125"/>
    </source>
</evidence>
<dbReference type="EMBL" id="KE721418">
    <property type="protein sequence ID" value="ERF69424.1"/>
    <property type="molecule type" value="Genomic_DNA"/>
</dbReference>
<feature type="compositionally biased region" description="Polar residues" evidence="2">
    <location>
        <begin position="597"/>
        <end position="610"/>
    </location>
</feature>
<feature type="domain" description="HTH CENPB-type" evidence="3">
    <location>
        <begin position="57"/>
        <end position="131"/>
    </location>
</feature>
<dbReference type="OrthoDB" id="4368338at2759"/>
<dbReference type="InterPro" id="IPR050863">
    <property type="entry name" value="CenT-Element_Derived"/>
</dbReference>
<name>U1HKE6_ENDPU</name>
<evidence type="ECO:0000313" key="5">
    <source>
        <dbReference type="Proteomes" id="UP000019373"/>
    </source>
</evidence>
<feature type="region of interest" description="Disordered" evidence="2">
    <location>
        <begin position="335"/>
        <end position="392"/>
    </location>
</feature>
<dbReference type="eggNOG" id="ENOG502S8QW">
    <property type="taxonomic scope" value="Eukaryota"/>
</dbReference>
<dbReference type="RefSeq" id="XP_007804929.1">
    <property type="nucleotide sequence ID" value="XM_007806738.1"/>
</dbReference>
<dbReference type="PROSITE" id="PS51253">
    <property type="entry name" value="HTH_CENPB"/>
    <property type="match status" value="1"/>
</dbReference>
<dbReference type="Pfam" id="PF03221">
    <property type="entry name" value="HTH_Tnp_Tc5"/>
    <property type="match status" value="1"/>
</dbReference>
<feature type="region of interest" description="Disordered" evidence="2">
    <location>
        <begin position="409"/>
        <end position="428"/>
    </location>
</feature>
<organism evidence="4 5">
    <name type="scientific">Endocarpon pusillum (strain Z07020 / HMAS-L-300199)</name>
    <name type="common">Lichen-forming fungus</name>
    <dbReference type="NCBI Taxonomy" id="1263415"/>
    <lineage>
        <taxon>Eukaryota</taxon>
        <taxon>Fungi</taxon>
        <taxon>Dikarya</taxon>
        <taxon>Ascomycota</taxon>
        <taxon>Pezizomycotina</taxon>
        <taxon>Eurotiomycetes</taxon>
        <taxon>Chaetothyriomycetidae</taxon>
        <taxon>Verrucariales</taxon>
        <taxon>Verrucariaceae</taxon>
        <taxon>Endocarpon</taxon>
    </lineage>
</organism>
<dbReference type="AlphaFoldDB" id="U1HKE6"/>
<keyword evidence="5" id="KW-1185">Reference proteome</keyword>
<dbReference type="GO" id="GO:0003677">
    <property type="term" value="F:DNA binding"/>
    <property type="evidence" value="ECO:0007669"/>
    <property type="project" value="UniProtKB-KW"/>
</dbReference>
<sequence length="688" mass="77552">MANSNKALDIAAFNAVEEVFRLRGRGEKVGVVAVARKYGVDRMRVVRRMKGVGPRRSRIPPNRKLDEAQEAALLLYIHNLDDIGQSLRLDQLRSTANSILKQDYTGEDSPPIVSDHWTQRFLERYPGLCKMKQKPLELERKLAHDPRVFSNWFRRFHQLRTKYGVADEDIWTFDETGFRIGMGKSQWIVTFSTSKRAYLASETCRELVTSIEAVSAGGIVIQPMLILPAKTHLERHFSDLEDDVLLGVSESGYNNNELAYKYIHHLDAQTQKYQKSAHRILVCDEYKSHFTREILEYCEQQNIHIFALPPHTSHLLQPLDVVLFQPYKHFHARAVDQATRSDTSRTRSIPDQDIDIVNLDDREDDEDSKDFSDGSNNSSNSSYNDSDNKNDSNRISIRDALTAAECLDNDSNYRGYGRNDDNNDNGNVSMQDTLSLLIVQQVKVGQGQSTKGDLVAIMPMQDASSLPVVQQVKVGQGQSTKGGLTVIMSMYSMIKSLASQGNKYFTTFFLSGGTGSISYPISVSAENNTLLREAQDIVLFRSPTNKEPSISGENTALPRETQEIFLPQPLTNDETNSHNPTKHTTIFLGARSPQPPQSLNTDFQSPSGSPKDSYKASPSNRRKRKSPESLISSNPDDPLTIQTGIKQVLYLLERLQTTESQIPHCLVFVSSTEPTGYKWVFYNQIRDS</sequence>
<reference evidence="5" key="1">
    <citation type="journal article" date="2014" name="BMC Genomics">
        <title>Genome characteristics reveal the impact of lichenization on lichen-forming fungus Endocarpon pusillum Hedwig (Verrucariales, Ascomycota).</title>
        <authorList>
            <person name="Wang Y.-Y."/>
            <person name="Liu B."/>
            <person name="Zhang X.-Y."/>
            <person name="Zhou Q.-M."/>
            <person name="Zhang T."/>
            <person name="Li H."/>
            <person name="Yu Y.-F."/>
            <person name="Zhang X.-L."/>
            <person name="Hao X.-Y."/>
            <person name="Wang M."/>
            <person name="Wang L."/>
            <person name="Wei J.-C."/>
        </authorList>
    </citation>
    <scope>NUCLEOTIDE SEQUENCE [LARGE SCALE GENOMIC DNA]</scope>
    <source>
        <strain evidence="5">Z07020 / HMAS-L-300199</strain>
    </source>
</reference>
<feature type="compositionally biased region" description="Polar residues" evidence="2">
    <location>
        <begin position="629"/>
        <end position="638"/>
    </location>
</feature>
<dbReference type="GeneID" id="19244240"/>
<dbReference type="GO" id="GO:0005634">
    <property type="term" value="C:nucleus"/>
    <property type="evidence" value="ECO:0007669"/>
    <property type="project" value="TreeGrafter"/>
</dbReference>
<gene>
    <name evidence="4" type="ORF">EPUS_09427</name>
</gene>
<feature type="region of interest" description="Disordered" evidence="2">
    <location>
        <begin position="569"/>
        <end position="638"/>
    </location>
</feature>
<dbReference type="InterPro" id="IPR004875">
    <property type="entry name" value="DDE_SF_endonuclease_dom"/>
</dbReference>
<dbReference type="HOGENOM" id="CLU_400097_0_0_1"/>
<dbReference type="PANTHER" id="PTHR19303">
    <property type="entry name" value="TRANSPOSON"/>
    <property type="match status" value="1"/>
</dbReference>
<dbReference type="InterPro" id="IPR006600">
    <property type="entry name" value="HTH_CenpB_DNA-bd_dom"/>
</dbReference>